<proteinExistence type="predicted"/>
<gene>
    <name evidence="1" type="ORF">FMM72_05695</name>
</gene>
<accession>A0A845SV16</accession>
<dbReference type="RefSeq" id="WP_162220828.1">
    <property type="nucleotide sequence ID" value="NZ_JAETUF010000006.1"/>
</dbReference>
<evidence type="ECO:0000313" key="2">
    <source>
        <dbReference type="Proteomes" id="UP000462501"/>
    </source>
</evidence>
<dbReference type="Proteomes" id="UP000462501">
    <property type="component" value="Unassembled WGS sequence"/>
</dbReference>
<name>A0A845SV16_9FIRM</name>
<reference evidence="1 2" key="1">
    <citation type="submission" date="2019-06" db="EMBL/GenBank/DDBJ databases">
        <title>Draft genome sequences of 15 bacterial species constituting the stable defined intestinal microbiota of the GM15 gnotobiotic mouse model.</title>
        <authorList>
            <person name="Elie C."/>
            <person name="Mathieu A."/>
            <person name="Saliou A."/>
            <person name="Darnaud M."/>
            <person name="Leulier F."/>
            <person name="Tamellini A."/>
        </authorList>
    </citation>
    <scope>NUCLEOTIDE SEQUENCE [LARGE SCALE GENOMIC DNA]</scope>
    <source>
        <strain evidence="1 2">JM4-15</strain>
    </source>
</reference>
<sequence length="335" mass="36244">MSNTIQPGYGTQAYSIPTKAREAKQAGTQDSSFMDMVAQAGRNRANTFTTGLGGLAGMAAMPASLMMDLAVRSGGQVQTEGVAAAEAPSLETMLKEKYPNIHYHVFDASSGYWRTRNDYPHYLLYQDGDEAKETLENWQPTGANPFYGSIDGRFTAPKEIHALGNVPPGSKAVVIHPKVQERMEQDPAYAQEIFAKIDTWFAFDVVRNEAIMPGSTWDMSQAVAIGEDGNICNACSSSAGGEITYSKSGFDDEESWWDLRMARHAEFMKLAVEKQIQRHIQASELAASAAAKSQLAAMLTGGNLREIFGSEIAGIPTETVLAITQAQVWGGGAIL</sequence>
<protein>
    <submittedName>
        <fullName evidence="1">Uncharacterized protein</fullName>
    </submittedName>
</protein>
<comment type="caution">
    <text evidence="1">The sequence shown here is derived from an EMBL/GenBank/DDBJ whole genome shotgun (WGS) entry which is preliminary data.</text>
</comment>
<organism evidence="1 2">
    <name type="scientific">Anaerotruncus colihominis</name>
    <dbReference type="NCBI Taxonomy" id="169435"/>
    <lineage>
        <taxon>Bacteria</taxon>
        <taxon>Bacillati</taxon>
        <taxon>Bacillota</taxon>
        <taxon>Clostridia</taxon>
        <taxon>Eubacteriales</taxon>
        <taxon>Oscillospiraceae</taxon>
        <taxon>Anaerotruncus</taxon>
    </lineage>
</organism>
<dbReference type="EMBL" id="VIQT01000009">
    <property type="protein sequence ID" value="NDO38748.1"/>
    <property type="molecule type" value="Genomic_DNA"/>
</dbReference>
<evidence type="ECO:0000313" key="1">
    <source>
        <dbReference type="EMBL" id="NDO38748.1"/>
    </source>
</evidence>
<dbReference type="AlphaFoldDB" id="A0A845SV16"/>